<dbReference type="EMBL" id="JAFMYU010000006">
    <property type="protein sequence ID" value="MBO0931281.1"/>
    <property type="molecule type" value="Genomic_DNA"/>
</dbReference>
<evidence type="ECO:0000313" key="2">
    <source>
        <dbReference type="EMBL" id="MBO0931281.1"/>
    </source>
</evidence>
<gene>
    <name evidence="2" type="ORF">J2I48_09765</name>
</gene>
<feature type="transmembrane region" description="Helical" evidence="1">
    <location>
        <begin position="93"/>
        <end position="113"/>
    </location>
</feature>
<comment type="caution">
    <text evidence="2">The sequence shown here is derived from an EMBL/GenBank/DDBJ whole genome shotgun (WGS) entry which is preliminary data.</text>
</comment>
<sequence>MQSSPPFSRSHSPTGSPLPPITWAYLSVALVICFHLFVTLIYPPDGGYFTTDEQFIADSGVFMLYGATPRCLDWPGIPMVLVFYLLGLGQSALNVISAASHGGLSAVGVFGIIDQTANAYLLDRIPLIRAGRMVQLLLVALLLFNTVRTIYRADSLRLPPVLRLPLVVILCLQYDCLVWPPAIRPEGLAYALFTCLAVQLLFGEQAQRGWRTILLVLTALLLSQRLLFVFTMPFILGTMLVRTGLTWRQAGRIVGGLLVCLLLTMPFLVTDSLVLLKSFFGGLLMKVNGGAQASFFNWDYVQTMVLPTPTAWLPVLTLLGSLAFWRFYPNRLIAALLVGNLLLLTLSIFHSSVIYITHTLPLRTLSVFLLAYSAYGLYRWLGNRMWVLYAATGLIALSNVAESVMLEHDLLLPSNLMRANAYANTLPANARVLIDATFDNTLARSQKTALRELQALQNPVLTGQKFARQFGGKTALNVPVAMQTTLLEDDRLTMLQRQVQAQQTPPDRFPDFYFMADVSGFTNYFIDKKQALADFRAGQYDYLVTELALPYDQLKTFDEPSHSKTYYVYKKPTQPALP</sequence>
<feature type="transmembrane region" description="Helical" evidence="1">
    <location>
        <begin position="215"/>
        <end position="241"/>
    </location>
</feature>
<feature type="transmembrane region" description="Helical" evidence="1">
    <location>
        <begin position="133"/>
        <end position="151"/>
    </location>
</feature>
<evidence type="ECO:0000313" key="3">
    <source>
        <dbReference type="Proteomes" id="UP000664795"/>
    </source>
</evidence>
<feature type="transmembrane region" description="Helical" evidence="1">
    <location>
        <begin position="311"/>
        <end position="328"/>
    </location>
</feature>
<feature type="transmembrane region" description="Helical" evidence="1">
    <location>
        <begin position="253"/>
        <end position="276"/>
    </location>
</feature>
<dbReference type="AlphaFoldDB" id="A0A939G765"/>
<organism evidence="2 3">
    <name type="scientific">Fibrella aquatilis</name>
    <dbReference type="NCBI Taxonomy" id="2817059"/>
    <lineage>
        <taxon>Bacteria</taxon>
        <taxon>Pseudomonadati</taxon>
        <taxon>Bacteroidota</taxon>
        <taxon>Cytophagia</taxon>
        <taxon>Cytophagales</taxon>
        <taxon>Spirosomataceae</taxon>
        <taxon>Fibrella</taxon>
    </lineage>
</organism>
<reference evidence="2 3" key="1">
    <citation type="submission" date="2021-03" db="EMBL/GenBank/DDBJ databases">
        <title>Fibrella sp. HMF5036 genome sequencing and assembly.</title>
        <authorList>
            <person name="Kang H."/>
            <person name="Kim H."/>
            <person name="Bae S."/>
            <person name="Joh K."/>
        </authorList>
    </citation>
    <scope>NUCLEOTIDE SEQUENCE [LARGE SCALE GENOMIC DNA]</scope>
    <source>
        <strain evidence="2 3">HMF5036</strain>
    </source>
</reference>
<proteinExistence type="predicted"/>
<feature type="transmembrane region" description="Helical" evidence="1">
    <location>
        <begin position="362"/>
        <end position="380"/>
    </location>
</feature>
<evidence type="ECO:0000256" key="1">
    <source>
        <dbReference type="SAM" id="Phobius"/>
    </source>
</evidence>
<feature type="transmembrane region" description="Helical" evidence="1">
    <location>
        <begin position="21"/>
        <end position="42"/>
    </location>
</feature>
<keyword evidence="3" id="KW-1185">Reference proteome</keyword>
<feature type="transmembrane region" description="Helical" evidence="1">
    <location>
        <begin position="163"/>
        <end position="181"/>
    </location>
</feature>
<feature type="transmembrane region" description="Helical" evidence="1">
    <location>
        <begin position="386"/>
        <end position="406"/>
    </location>
</feature>
<dbReference type="RefSeq" id="WP_207335247.1">
    <property type="nucleotide sequence ID" value="NZ_JAFMYU010000006.1"/>
</dbReference>
<keyword evidence="1" id="KW-0472">Membrane</keyword>
<feature type="transmembrane region" description="Helical" evidence="1">
    <location>
        <begin position="334"/>
        <end position="355"/>
    </location>
</feature>
<accession>A0A939G765</accession>
<keyword evidence="1" id="KW-0812">Transmembrane</keyword>
<dbReference type="Proteomes" id="UP000664795">
    <property type="component" value="Unassembled WGS sequence"/>
</dbReference>
<protein>
    <submittedName>
        <fullName evidence="2">Uncharacterized protein</fullName>
    </submittedName>
</protein>
<name>A0A939G765_9BACT</name>
<keyword evidence="1" id="KW-1133">Transmembrane helix</keyword>